<comment type="caution">
    <text evidence="2">The sequence shown here is derived from an EMBL/GenBank/DDBJ whole genome shotgun (WGS) entry which is preliminary data.</text>
</comment>
<dbReference type="Pfam" id="PF07589">
    <property type="entry name" value="PEP-CTERM"/>
    <property type="match status" value="1"/>
</dbReference>
<evidence type="ECO:0000313" key="3">
    <source>
        <dbReference type="Proteomes" id="UP000218767"/>
    </source>
</evidence>
<feature type="domain" description="Ice-binding protein C-terminal" evidence="1">
    <location>
        <begin position="81"/>
        <end position="102"/>
    </location>
</feature>
<dbReference type="InterPro" id="IPR013424">
    <property type="entry name" value="Ice-binding_C"/>
</dbReference>
<sequence length="104" mass="11002">MFDIEESTIENSFTGSGNTGFFLTLNALGGDSLFSDSSLNFGVDWFGVFPFIAAPENLALVFQNSSPTQQFSLHVVSGLTSVPEPSSILLTLLGLTGLGIARKP</sequence>
<dbReference type="EMBL" id="NVUL01000051">
    <property type="protein sequence ID" value="PCI76904.1"/>
    <property type="molecule type" value="Genomic_DNA"/>
</dbReference>
<organism evidence="2 3">
    <name type="scientific">SAR86 cluster bacterium</name>
    <dbReference type="NCBI Taxonomy" id="2030880"/>
    <lineage>
        <taxon>Bacteria</taxon>
        <taxon>Pseudomonadati</taxon>
        <taxon>Pseudomonadota</taxon>
        <taxon>Gammaproteobacteria</taxon>
        <taxon>SAR86 cluster</taxon>
    </lineage>
</organism>
<dbReference type="Proteomes" id="UP000218767">
    <property type="component" value="Unassembled WGS sequence"/>
</dbReference>
<proteinExistence type="predicted"/>
<protein>
    <recommendedName>
        <fullName evidence="1">Ice-binding protein C-terminal domain-containing protein</fullName>
    </recommendedName>
</protein>
<reference evidence="3" key="1">
    <citation type="submission" date="2017-08" db="EMBL/GenBank/DDBJ databases">
        <title>A dynamic microbial community with high functional redundancy inhabits the cold, oxic subseafloor aquifer.</title>
        <authorList>
            <person name="Tully B.J."/>
            <person name="Wheat C.G."/>
            <person name="Glazer B.T."/>
            <person name="Huber J.A."/>
        </authorList>
    </citation>
    <scope>NUCLEOTIDE SEQUENCE [LARGE SCALE GENOMIC DNA]</scope>
</reference>
<evidence type="ECO:0000259" key="1">
    <source>
        <dbReference type="Pfam" id="PF07589"/>
    </source>
</evidence>
<gene>
    <name evidence="2" type="ORF">COB20_09480</name>
</gene>
<dbReference type="NCBIfam" id="TIGR02595">
    <property type="entry name" value="PEP_CTERM"/>
    <property type="match status" value="1"/>
</dbReference>
<accession>A0A2A4X324</accession>
<name>A0A2A4X324_9GAMM</name>
<dbReference type="AlphaFoldDB" id="A0A2A4X324"/>
<evidence type="ECO:0000313" key="2">
    <source>
        <dbReference type="EMBL" id="PCI76904.1"/>
    </source>
</evidence>